<feature type="domain" description="GFO/IDH/MocA-like oxidoreductase" evidence="5">
    <location>
        <begin position="165"/>
        <end position="277"/>
    </location>
</feature>
<dbReference type="PANTHER" id="PTHR22604">
    <property type="entry name" value="OXIDOREDUCTASES"/>
    <property type="match status" value="1"/>
</dbReference>
<evidence type="ECO:0000256" key="1">
    <source>
        <dbReference type="ARBA" id="ARBA00010928"/>
    </source>
</evidence>
<dbReference type="Proteomes" id="UP001432222">
    <property type="component" value="Chromosome"/>
</dbReference>
<organism evidence="6 7">
    <name type="scientific">Kitasatospora purpeofusca</name>
    <dbReference type="NCBI Taxonomy" id="67352"/>
    <lineage>
        <taxon>Bacteria</taxon>
        <taxon>Bacillati</taxon>
        <taxon>Actinomycetota</taxon>
        <taxon>Actinomycetes</taxon>
        <taxon>Kitasatosporales</taxon>
        <taxon>Streptomycetaceae</taxon>
        <taxon>Kitasatospora</taxon>
    </lineage>
</organism>
<dbReference type="Pfam" id="PF01408">
    <property type="entry name" value="GFO_IDH_MocA"/>
    <property type="match status" value="1"/>
</dbReference>
<dbReference type="Pfam" id="PF22725">
    <property type="entry name" value="GFO_IDH_MocA_C3"/>
    <property type="match status" value="1"/>
</dbReference>
<evidence type="ECO:0000313" key="7">
    <source>
        <dbReference type="Proteomes" id="UP001432222"/>
    </source>
</evidence>
<accession>A0ABZ1TTC7</accession>
<dbReference type="SUPFAM" id="SSF55347">
    <property type="entry name" value="Glyceraldehyde-3-phosphate dehydrogenase-like, C-terminal domain"/>
    <property type="match status" value="1"/>
</dbReference>
<evidence type="ECO:0000259" key="5">
    <source>
        <dbReference type="Pfam" id="PF22725"/>
    </source>
</evidence>
<sequence>MTQDRPVDADAAADGTAGAVLPAPRTPSPREAPALNWGVMAPGGIAAHFTETLQKHTGQQVVAVGSRDAGRARAFADRFGIATAHGRYADLVENDEVDIVYVASPHSAHFEHAMQAIEAGRHVLVEKAFTRNAREAEQLIDAARERGVFLMEAMWTRFLPHIDVVRQVLGSGLLGEVHTVTADHGQQMDPDPAHRLFAPELAGGALLDLGVYPVSFASMVLGPFASVTAVGTKTFTGVDGQASIVVTTGSGAHGVLNTTLFARTPTSASISGSRARLEIDGPFYGAARIRLIGRDNELLDTFVPPRRDGGMSYQAAEAARCIGAGRLESDLMPLAETLDIMRVLDGVRRDLEVTFPGE</sequence>
<reference evidence="6" key="1">
    <citation type="submission" date="2022-10" db="EMBL/GenBank/DDBJ databases">
        <title>The complete genomes of actinobacterial strains from the NBC collection.</title>
        <authorList>
            <person name="Joergensen T.S."/>
            <person name="Alvarez Arevalo M."/>
            <person name="Sterndorff E.B."/>
            <person name="Faurdal D."/>
            <person name="Vuksanovic O."/>
            <person name="Mourched A.-S."/>
            <person name="Charusanti P."/>
            <person name="Shaw S."/>
            <person name="Blin K."/>
            <person name="Weber T."/>
        </authorList>
    </citation>
    <scope>NUCLEOTIDE SEQUENCE</scope>
    <source>
        <strain evidence="6">NBC_00222</strain>
    </source>
</reference>
<feature type="domain" description="Gfo/Idh/MocA-like oxidoreductase N-terminal" evidence="4">
    <location>
        <begin position="37"/>
        <end position="152"/>
    </location>
</feature>
<evidence type="ECO:0000259" key="4">
    <source>
        <dbReference type="Pfam" id="PF01408"/>
    </source>
</evidence>
<dbReference type="InterPro" id="IPR055170">
    <property type="entry name" value="GFO_IDH_MocA-like_dom"/>
</dbReference>
<gene>
    <name evidence="6" type="ORF">OHA16_00890</name>
</gene>
<dbReference type="Gene3D" id="3.40.50.720">
    <property type="entry name" value="NAD(P)-binding Rossmann-like Domain"/>
    <property type="match status" value="1"/>
</dbReference>
<dbReference type="SUPFAM" id="SSF51735">
    <property type="entry name" value="NAD(P)-binding Rossmann-fold domains"/>
    <property type="match status" value="1"/>
</dbReference>
<keyword evidence="7" id="KW-1185">Reference proteome</keyword>
<keyword evidence="2" id="KW-0560">Oxidoreductase</keyword>
<feature type="region of interest" description="Disordered" evidence="3">
    <location>
        <begin position="1"/>
        <end position="31"/>
    </location>
</feature>
<dbReference type="EMBL" id="CP108110">
    <property type="protein sequence ID" value="WUQ81645.1"/>
    <property type="molecule type" value="Genomic_DNA"/>
</dbReference>
<proteinExistence type="inferred from homology"/>
<dbReference type="InterPro" id="IPR036291">
    <property type="entry name" value="NAD(P)-bd_dom_sf"/>
</dbReference>
<dbReference type="RefSeq" id="WP_328952719.1">
    <property type="nucleotide sequence ID" value="NZ_CP108110.1"/>
</dbReference>
<name>A0ABZ1TTC7_9ACTN</name>
<evidence type="ECO:0000256" key="3">
    <source>
        <dbReference type="SAM" id="MobiDB-lite"/>
    </source>
</evidence>
<feature type="compositionally biased region" description="Low complexity" evidence="3">
    <location>
        <begin position="9"/>
        <end position="19"/>
    </location>
</feature>
<protein>
    <submittedName>
        <fullName evidence="6">Gfo/Idh/MocA family oxidoreductase</fullName>
    </submittedName>
</protein>
<evidence type="ECO:0000256" key="2">
    <source>
        <dbReference type="ARBA" id="ARBA00023002"/>
    </source>
</evidence>
<dbReference type="Gene3D" id="3.30.360.10">
    <property type="entry name" value="Dihydrodipicolinate Reductase, domain 2"/>
    <property type="match status" value="1"/>
</dbReference>
<evidence type="ECO:0000313" key="6">
    <source>
        <dbReference type="EMBL" id="WUQ81645.1"/>
    </source>
</evidence>
<dbReference type="InterPro" id="IPR000683">
    <property type="entry name" value="Gfo/Idh/MocA-like_OxRdtase_N"/>
</dbReference>
<dbReference type="PANTHER" id="PTHR22604:SF105">
    <property type="entry name" value="TRANS-1,2-DIHYDROBENZENE-1,2-DIOL DEHYDROGENASE"/>
    <property type="match status" value="1"/>
</dbReference>
<comment type="similarity">
    <text evidence="1">Belongs to the Gfo/Idh/MocA family.</text>
</comment>
<dbReference type="InterPro" id="IPR050984">
    <property type="entry name" value="Gfo/Idh/MocA_domain"/>
</dbReference>